<dbReference type="AlphaFoldDB" id="A0A4S3KIA5"/>
<keyword evidence="1" id="KW-0378">Hydrolase</keyword>
<reference evidence="1 2" key="1">
    <citation type="submission" date="2017-02" db="EMBL/GenBank/DDBJ databases">
        <title>Whole genome sequencing of Rhodanobacter lindaniclasticus DSM 17932.</title>
        <authorList>
            <person name="Kumar S."/>
            <person name="Patil P."/>
            <person name="Patil P.B."/>
        </authorList>
    </citation>
    <scope>NUCLEOTIDE SEQUENCE [LARGE SCALE GENOMIC DNA]</scope>
    <source>
        <strain evidence="1 2">DSM 17932</strain>
    </source>
</reference>
<organism evidence="1 2">
    <name type="scientific">Rhodanobacter lindaniclasticus</name>
    <dbReference type="NCBI Taxonomy" id="75310"/>
    <lineage>
        <taxon>Bacteria</taxon>
        <taxon>Pseudomonadati</taxon>
        <taxon>Pseudomonadota</taxon>
        <taxon>Gammaproteobacteria</taxon>
        <taxon>Lysobacterales</taxon>
        <taxon>Rhodanobacteraceae</taxon>
        <taxon>Rhodanobacter</taxon>
    </lineage>
</organism>
<accession>A0A4S3KIA5</accession>
<gene>
    <name evidence="1" type="ORF">B1991_06405</name>
</gene>
<dbReference type="GO" id="GO:0005975">
    <property type="term" value="P:carbohydrate metabolic process"/>
    <property type="evidence" value="ECO:0007669"/>
    <property type="project" value="InterPro"/>
</dbReference>
<evidence type="ECO:0000313" key="1">
    <source>
        <dbReference type="EMBL" id="THD08290.1"/>
    </source>
</evidence>
<dbReference type="Proteomes" id="UP000306317">
    <property type="component" value="Unassembled WGS sequence"/>
</dbReference>
<dbReference type="OrthoDB" id="49490at2"/>
<sequence length="730" mass="79382">MLSLILAAAMASAPLETPAWHDGLDWHGVHVGIQHDAQGAYTLAWPFGQRVIAPQAFKADTASALFDGLYAMAQDDLRQDSVSAIRDGAFDHGAPIPCHCFETGLKWPYVWTRDLSYAIDLGLWRFDSARARNGLEFKLSGVREASALQGLYVMQDTGSGGSWPISTDRVVWFLAARHLQDDGAFADKLRTALDDTLAQDRQYAFDADSGLYRGETSFLDWREQTYPAWTANEVTFIGQSFALSTNVLHYEALQLAAELAGERHEATARNTYRTQAAALKQAINLHFWRADRGMYMSYIGGDDTPVDSYDLLGISLAITSGVADGERARQTLENYPSWPAGSPVIWPERSDQPIYHNRAIWPFVSAYALRAARTINDPVRIAHEIESVMRGAALYGSNMENYELLTQGQHVDEGTLSGPVVNSPRQLWSVAAYLDVVAEGVFGLRNDGQVQPKLPVSLVPMLFGKRNAISLDLPDRQITLQLPAKRDGNLLVADRIRTQGTHTTVTLKAIRVDAPPLRMDAPLYAPIAPAAPTLTADGDHWTVKGDGKLQLYVNGQRAGVVDGSGNLARTAGLACVRATRVDAHGLESLPSPATCVGPVDQAGGDWPRHWTAPATGNYRVWADYRNANGPINTGVTAAVKWLLITCDGSDAQRVPLVMPHSVATQPSTHARFSATTKARCTFALEDGFNMSYLQHFAHYTGGTGGIDGPLNQAEVDNLHIAPLASGTGTP</sequence>
<dbReference type="GO" id="GO:0016798">
    <property type="term" value="F:hydrolase activity, acting on glycosyl bonds"/>
    <property type="evidence" value="ECO:0007669"/>
    <property type="project" value="UniProtKB-KW"/>
</dbReference>
<dbReference type="Gene3D" id="1.50.10.10">
    <property type="match status" value="1"/>
</dbReference>
<dbReference type="RefSeq" id="WP_136257887.1">
    <property type="nucleotide sequence ID" value="NZ_MWIO01000017.1"/>
</dbReference>
<dbReference type="EMBL" id="MWIO01000017">
    <property type="protein sequence ID" value="THD08290.1"/>
    <property type="molecule type" value="Genomic_DNA"/>
</dbReference>
<dbReference type="SUPFAM" id="SSF48208">
    <property type="entry name" value="Six-hairpin glycosidases"/>
    <property type="match status" value="1"/>
</dbReference>
<comment type="caution">
    <text evidence="1">The sequence shown here is derived from an EMBL/GenBank/DDBJ whole genome shotgun (WGS) entry which is preliminary data.</text>
</comment>
<protein>
    <submittedName>
        <fullName evidence="1">Six-hairpin glycosidase-like protein</fullName>
    </submittedName>
</protein>
<keyword evidence="1" id="KW-0326">Glycosidase</keyword>
<name>A0A4S3KIA5_9GAMM</name>
<dbReference type="InterPro" id="IPR012341">
    <property type="entry name" value="6hp_glycosidase-like_sf"/>
</dbReference>
<proteinExistence type="predicted"/>
<keyword evidence="2" id="KW-1185">Reference proteome</keyword>
<dbReference type="InterPro" id="IPR008928">
    <property type="entry name" value="6-hairpin_glycosidase_sf"/>
</dbReference>
<evidence type="ECO:0000313" key="2">
    <source>
        <dbReference type="Proteomes" id="UP000306317"/>
    </source>
</evidence>